<feature type="compositionally biased region" description="Acidic residues" evidence="4">
    <location>
        <begin position="265"/>
        <end position="312"/>
    </location>
</feature>
<evidence type="ECO:0000256" key="3">
    <source>
        <dbReference type="ARBA" id="ARBA00023242"/>
    </source>
</evidence>
<evidence type="ECO:0000313" key="7">
    <source>
        <dbReference type="Proteomes" id="UP000811246"/>
    </source>
</evidence>
<organism evidence="6 7">
    <name type="scientific">Carya illinoinensis</name>
    <name type="common">Pecan</name>
    <dbReference type="NCBI Taxonomy" id="32201"/>
    <lineage>
        <taxon>Eukaryota</taxon>
        <taxon>Viridiplantae</taxon>
        <taxon>Streptophyta</taxon>
        <taxon>Embryophyta</taxon>
        <taxon>Tracheophyta</taxon>
        <taxon>Spermatophyta</taxon>
        <taxon>Magnoliopsida</taxon>
        <taxon>eudicotyledons</taxon>
        <taxon>Gunneridae</taxon>
        <taxon>Pentapetalae</taxon>
        <taxon>rosids</taxon>
        <taxon>fabids</taxon>
        <taxon>Fagales</taxon>
        <taxon>Juglandaceae</taxon>
        <taxon>Carya</taxon>
    </lineage>
</organism>
<keyword evidence="5" id="KW-0472">Membrane</keyword>
<dbReference type="GO" id="GO:0005666">
    <property type="term" value="C:RNA polymerase III complex"/>
    <property type="evidence" value="ECO:0007669"/>
    <property type="project" value="TreeGrafter"/>
</dbReference>
<keyword evidence="3" id="KW-0539">Nucleus</keyword>
<evidence type="ECO:0000313" key="6">
    <source>
        <dbReference type="EMBL" id="KAG6716987.1"/>
    </source>
</evidence>
<accession>A0A922FBL6</accession>
<keyword evidence="5" id="KW-1133">Transmembrane helix</keyword>
<evidence type="ECO:0008006" key="8">
    <source>
        <dbReference type="Google" id="ProtNLM"/>
    </source>
</evidence>
<dbReference type="GO" id="GO:0006383">
    <property type="term" value="P:transcription by RNA polymerase III"/>
    <property type="evidence" value="ECO:0007669"/>
    <property type="project" value="InterPro"/>
</dbReference>
<evidence type="ECO:0000256" key="4">
    <source>
        <dbReference type="SAM" id="MobiDB-lite"/>
    </source>
</evidence>
<feature type="compositionally biased region" description="Basic and acidic residues" evidence="4">
    <location>
        <begin position="246"/>
        <end position="264"/>
    </location>
</feature>
<dbReference type="Pfam" id="PF11705">
    <property type="entry name" value="RNA_pol_3_Rpc31"/>
    <property type="match status" value="1"/>
</dbReference>
<dbReference type="AlphaFoldDB" id="A0A922FBL6"/>
<comment type="caution">
    <text evidence="6">The sequence shown here is derived from an EMBL/GenBank/DDBJ whole genome shotgun (WGS) entry which is preliminary data.</text>
</comment>
<dbReference type="Proteomes" id="UP000811246">
    <property type="component" value="Chromosome 4"/>
</dbReference>
<dbReference type="PANTHER" id="PTHR15367">
    <property type="entry name" value="DNA-DIRECTED RNA POLYMERASE III"/>
    <property type="match status" value="1"/>
</dbReference>
<evidence type="ECO:0000256" key="5">
    <source>
        <dbReference type="SAM" id="Phobius"/>
    </source>
</evidence>
<gene>
    <name evidence="6" type="ORF">I3842_04G076000</name>
</gene>
<name>A0A922FBL6_CARIL</name>
<feature type="transmembrane region" description="Helical" evidence="5">
    <location>
        <begin position="51"/>
        <end position="68"/>
    </location>
</feature>
<reference evidence="6" key="1">
    <citation type="submission" date="2021-01" db="EMBL/GenBank/DDBJ databases">
        <authorList>
            <person name="Lovell J.T."/>
            <person name="Bentley N."/>
            <person name="Bhattarai G."/>
            <person name="Jenkins J.W."/>
            <person name="Sreedasyam A."/>
            <person name="Alarcon Y."/>
            <person name="Bock C."/>
            <person name="Boston L."/>
            <person name="Carlson J."/>
            <person name="Cervantes K."/>
            <person name="Clermont K."/>
            <person name="Krom N."/>
            <person name="Kubenka K."/>
            <person name="Mamidi S."/>
            <person name="Mattison C."/>
            <person name="Monteros M."/>
            <person name="Pisani C."/>
            <person name="Plott C."/>
            <person name="Rajasekar S."/>
            <person name="Rhein H.S."/>
            <person name="Rohla C."/>
            <person name="Song M."/>
            <person name="Hilaire R.S."/>
            <person name="Shu S."/>
            <person name="Wells L."/>
            <person name="Wang X."/>
            <person name="Webber J."/>
            <person name="Heerema R.J."/>
            <person name="Klein P."/>
            <person name="Conner P."/>
            <person name="Grauke L."/>
            <person name="Grimwood J."/>
            <person name="Schmutz J."/>
            <person name="Randall J.J."/>
        </authorList>
    </citation>
    <scope>NUCLEOTIDE SEQUENCE</scope>
    <source>
        <tissue evidence="6">Leaf</tissue>
    </source>
</reference>
<evidence type="ECO:0000256" key="2">
    <source>
        <dbReference type="ARBA" id="ARBA00008352"/>
    </source>
</evidence>
<dbReference type="PANTHER" id="PTHR15367:SF2">
    <property type="entry name" value="DNA-DIRECTED RNA POLYMERASE III SUBUNIT"/>
    <property type="match status" value="1"/>
</dbReference>
<proteinExistence type="inferred from homology"/>
<keyword evidence="5" id="KW-0812">Transmembrane</keyword>
<comment type="subcellular location">
    <subcellularLocation>
        <location evidence="1">Nucleus</location>
    </subcellularLocation>
</comment>
<comment type="similarity">
    <text evidence="2">Belongs to the eukaryotic RPC7 RNA polymerase subunit family.</text>
</comment>
<feature type="region of interest" description="Disordered" evidence="4">
    <location>
        <begin position="246"/>
        <end position="312"/>
    </location>
</feature>
<dbReference type="InterPro" id="IPR024661">
    <property type="entry name" value="RNA_pol_III_Rpc31"/>
</dbReference>
<dbReference type="EMBL" id="CM031828">
    <property type="protein sequence ID" value="KAG6716987.1"/>
    <property type="molecule type" value="Genomic_DNA"/>
</dbReference>
<sequence>MVKGHTCCPTAHLKVDTYSFDLDTKNLSPLSTDFFPPLPPLMILNHLRHQLLLQLYLLSYIFFLRLLFLQRRITCSSSLQKKNFAHNGGRCQRGEDGTVSQPPLSAKMAFRGRGRGRGYGGAGGYGFAKQEPFELFPDIELPNIKSVHKEETLVRESVKLQNFWKASAYYLDETVSKNSRSTEIERYSDMKKPRSTITRDSLSQILELKRFPQELIGGSKGQRPSQKKVRWNPESELQKLDYLEKLEQRAQGQENKDEKEKKEGENEDEDENDGEEDIEEEPSDDDYFQNVEFDDDDDDFNDVDDGGEGIFL</sequence>
<protein>
    <recommendedName>
        <fullName evidence="8">DNA-directed RNA polymerase III subunit</fullName>
    </recommendedName>
</protein>
<evidence type="ECO:0000256" key="1">
    <source>
        <dbReference type="ARBA" id="ARBA00004123"/>
    </source>
</evidence>